<dbReference type="GO" id="GO:0003700">
    <property type="term" value="F:DNA-binding transcription factor activity"/>
    <property type="evidence" value="ECO:0007669"/>
    <property type="project" value="InterPro"/>
</dbReference>
<accession>A0AAD3XL21</accession>
<dbReference type="InterPro" id="IPR006447">
    <property type="entry name" value="Myb_dom_plants"/>
</dbReference>
<protein>
    <recommendedName>
        <fullName evidence="8">HTH myb-type domain-containing protein</fullName>
    </recommendedName>
</protein>
<dbReference type="Pfam" id="PF00249">
    <property type="entry name" value="Myb_DNA-binding"/>
    <property type="match status" value="1"/>
</dbReference>
<dbReference type="InterPro" id="IPR017930">
    <property type="entry name" value="Myb_dom"/>
</dbReference>
<dbReference type="InterPro" id="IPR046955">
    <property type="entry name" value="PHR1-like"/>
</dbReference>
<dbReference type="Pfam" id="PF14379">
    <property type="entry name" value="Myb_CC_LHEQLE"/>
    <property type="match status" value="1"/>
</dbReference>
<dbReference type="NCBIfam" id="TIGR01557">
    <property type="entry name" value="myb_SHAQKYF"/>
    <property type="match status" value="1"/>
</dbReference>
<comment type="caution">
    <text evidence="9">The sequence shown here is derived from an EMBL/GenBank/DDBJ whole genome shotgun (WGS) entry which is preliminary data.</text>
</comment>
<name>A0AAD3XL21_NEPGR</name>
<comment type="subcellular location">
    <subcellularLocation>
        <location evidence="1">Nucleus</location>
    </subcellularLocation>
</comment>
<keyword evidence="4" id="KW-0175">Coiled coil</keyword>
<dbReference type="SUPFAM" id="SSF46689">
    <property type="entry name" value="Homeodomain-like"/>
    <property type="match status" value="1"/>
</dbReference>
<dbReference type="PANTHER" id="PTHR31499:SF2">
    <property type="entry name" value="MYB-RELATED PROTEIN 2"/>
    <property type="match status" value="1"/>
</dbReference>
<sequence length="431" mass="48225">MSWKTISECYFNTSRKGSTDSPEIAEYVLPNQNQLIFHKRSSGITIRETYQGMYHHLNHGKSTYLSSRMSSHSDRQLFLQGGNTARDSSLVLSTDAKPRLKWTPDLHERFIEAVNLLGGADKATPKTVMKLMGIPGLTLYHLKSHLQKYRLSKNLHGQATGGTNKTVSLAGNIMPEQNGTHISNASCGHQTNKNLHINETLKMQIEVQRRLHKQLEVQQHLQLRIEAQGKYLQAVLEKAQETLGEQNLVTVGLEDAKLQLSELVSKVSTQCQNFAFPGLSEQQGSLPQKIQQNQSAGADGSIDSCLTSSSGPQQQQGIHNGSLLLRSFVSEDAKEDERMLFPSMTKPNRERSMLPVERDCSNLSMSVGLGGEKGKEFHKKLVADDRAEYFQLENRQYKLPTFSGELDLNAHDETDAASRWKHLDLNGVSWT</sequence>
<evidence type="ECO:0000256" key="1">
    <source>
        <dbReference type="ARBA" id="ARBA00004123"/>
    </source>
</evidence>
<dbReference type="GO" id="GO:0005634">
    <property type="term" value="C:nucleus"/>
    <property type="evidence" value="ECO:0007669"/>
    <property type="project" value="UniProtKB-SubCell"/>
</dbReference>
<dbReference type="FunFam" id="1.10.10.60:FF:000002">
    <property type="entry name" value="Myb family transcription factor"/>
    <property type="match status" value="1"/>
</dbReference>
<evidence type="ECO:0000313" key="9">
    <source>
        <dbReference type="EMBL" id="GMH08251.1"/>
    </source>
</evidence>
<keyword evidence="5" id="KW-0804">Transcription</keyword>
<organism evidence="9 10">
    <name type="scientific">Nepenthes gracilis</name>
    <name type="common">Slender pitcher plant</name>
    <dbReference type="NCBI Taxonomy" id="150966"/>
    <lineage>
        <taxon>Eukaryota</taxon>
        <taxon>Viridiplantae</taxon>
        <taxon>Streptophyta</taxon>
        <taxon>Embryophyta</taxon>
        <taxon>Tracheophyta</taxon>
        <taxon>Spermatophyta</taxon>
        <taxon>Magnoliopsida</taxon>
        <taxon>eudicotyledons</taxon>
        <taxon>Gunneridae</taxon>
        <taxon>Pentapetalae</taxon>
        <taxon>Caryophyllales</taxon>
        <taxon>Nepenthaceae</taxon>
        <taxon>Nepenthes</taxon>
    </lineage>
</organism>
<evidence type="ECO:0000256" key="4">
    <source>
        <dbReference type="ARBA" id="ARBA00023054"/>
    </source>
</evidence>
<dbReference type="Proteomes" id="UP001279734">
    <property type="component" value="Unassembled WGS sequence"/>
</dbReference>
<dbReference type="InterPro" id="IPR001005">
    <property type="entry name" value="SANT/Myb"/>
</dbReference>
<dbReference type="InterPro" id="IPR025756">
    <property type="entry name" value="Myb_CC_LHEQLE"/>
</dbReference>
<feature type="compositionally biased region" description="Polar residues" evidence="7">
    <location>
        <begin position="304"/>
        <end position="317"/>
    </location>
</feature>
<evidence type="ECO:0000256" key="5">
    <source>
        <dbReference type="ARBA" id="ARBA00023163"/>
    </source>
</evidence>
<keyword evidence="10" id="KW-1185">Reference proteome</keyword>
<dbReference type="InterPro" id="IPR009057">
    <property type="entry name" value="Homeodomain-like_sf"/>
</dbReference>
<feature type="region of interest" description="Disordered" evidence="7">
    <location>
        <begin position="282"/>
        <end position="317"/>
    </location>
</feature>
<reference evidence="9" key="1">
    <citation type="submission" date="2023-05" db="EMBL/GenBank/DDBJ databases">
        <title>Nepenthes gracilis genome sequencing.</title>
        <authorList>
            <person name="Fukushima K."/>
        </authorList>
    </citation>
    <scope>NUCLEOTIDE SEQUENCE</scope>
    <source>
        <strain evidence="9">SING2019-196</strain>
    </source>
</reference>
<feature type="compositionally biased region" description="Polar residues" evidence="7">
    <location>
        <begin position="282"/>
        <end position="296"/>
    </location>
</feature>
<evidence type="ECO:0000256" key="7">
    <source>
        <dbReference type="SAM" id="MobiDB-lite"/>
    </source>
</evidence>
<keyword evidence="6" id="KW-0539">Nucleus</keyword>
<evidence type="ECO:0000256" key="3">
    <source>
        <dbReference type="ARBA" id="ARBA00023015"/>
    </source>
</evidence>
<dbReference type="PROSITE" id="PS51294">
    <property type="entry name" value="HTH_MYB"/>
    <property type="match status" value="1"/>
</dbReference>
<dbReference type="EMBL" id="BSYO01000008">
    <property type="protein sequence ID" value="GMH08251.1"/>
    <property type="molecule type" value="Genomic_DNA"/>
</dbReference>
<evidence type="ECO:0000259" key="8">
    <source>
        <dbReference type="PROSITE" id="PS51294"/>
    </source>
</evidence>
<proteinExistence type="inferred from homology"/>
<dbReference type="GO" id="GO:0003677">
    <property type="term" value="F:DNA binding"/>
    <property type="evidence" value="ECO:0007669"/>
    <property type="project" value="InterPro"/>
</dbReference>
<evidence type="ECO:0000256" key="6">
    <source>
        <dbReference type="ARBA" id="ARBA00023242"/>
    </source>
</evidence>
<evidence type="ECO:0000313" key="10">
    <source>
        <dbReference type="Proteomes" id="UP001279734"/>
    </source>
</evidence>
<gene>
    <name evidence="9" type="ORF">Nepgr_010091</name>
</gene>
<keyword evidence="3" id="KW-0805">Transcription regulation</keyword>
<dbReference type="Gene3D" id="1.10.10.60">
    <property type="entry name" value="Homeodomain-like"/>
    <property type="match status" value="1"/>
</dbReference>
<comment type="similarity">
    <text evidence="2">Belongs to the MYB-CC family.</text>
</comment>
<evidence type="ECO:0000256" key="2">
    <source>
        <dbReference type="ARBA" id="ARBA00006783"/>
    </source>
</evidence>
<feature type="domain" description="HTH myb-type" evidence="8">
    <location>
        <begin position="94"/>
        <end position="154"/>
    </location>
</feature>
<dbReference type="AlphaFoldDB" id="A0AAD3XL21"/>
<dbReference type="PANTHER" id="PTHR31499">
    <property type="entry name" value="MYB FAMILY TRANSCRIPTION FACTOR PHL11"/>
    <property type="match status" value="1"/>
</dbReference>